<keyword evidence="7" id="KW-0863">Zinc-finger</keyword>
<keyword evidence="12" id="KW-0539">Nucleus</keyword>
<evidence type="ECO:0000256" key="7">
    <source>
        <dbReference type="ARBA" id="ARBA00022771"/>
    </source>
</evidence>
<feature type="domain" description="CW-type" evidence="14">
    <location>
        <begin position="597"/>
        <end position="647"/>
    </location>
</feature>
<dbReference type="Pfam" id="PF17942">
    <property type="entry name" value="Morc6_S5"/>
    <property type="match status" value="1"/>
</dbReference>
<evidence type="ECO:0000259" key="14">
    <source>
        <dbReference type="PROSITE" id="PS51050"/>
    </source>
</evidence>
<name>A0A8T2TS70_CERRI</name>
<comment type="similarity">
    <text evidence="2">Belongs to the MORC ATPase protein family.</text>
</comment>
<dbReference type="Gene3D" id="3.30.565.10">
    <property type="entry name" value="Histidine kinase-like ATPase, C-terminal domain"/>
    <property type="match status" value="1"/>
</dbReference>
<dbReference type="GO" id="GO:0031349">
    <property type="term" value="P:positive regulation of defense response"/>
    <property type="evidence" value="ECO:0007669"/>
    <property type="project" value="UniProtKB-ARBA"/>
</dbReference>
<dbReference type="PROSITE" id="PS51050">
    <property type="entry name" value="ZF_CW"/>
    <property type="match status" value="1"/>
</dbReference>
<evidence type="ECO:0000313" key="16">
    <source>
        <dbReference type="Proteomes" id="UP000825935"/>
    </source>
</evidence>
<dbReference type="GO" id="GO:0004519">
    <property type="term" value="F:endonuclease activity"/>
    <property type="evidence" value="ECO:0007669"/>
    <property type="project" value="UniProtKB-KW"/>
</dbReference>
<dbReference type="PANTHER" id="PTHR23336">
    <property type="entry name" value="ZINC FINGER CW-TYPE COILED-COIL DOMAIN PROTEIN 3"/>
    <property type="match status" value="1"/>
</dbReference>
<dbReference type="Pfam" id="PF13589">
    <property type="entry name" value="HATPase_c_3"/>
    <property type="match status" value="1"/>
</dbReference>
<keyword evidence="6" id="KW-0227">DNA damage</keyword>
<keyword evidence="10" id="KW-0943">RNA-mediated gene silencing</keyword>
<dbReference type="GO" id="GO:0008270">
    <property type="term" value="F:zinc ion binding"/>
    <property type="evidence" value="ECO:0007669"/>
    <property type="project" value="UniProtKB-KW"/>
</dbReference>
<dbReference type="OMA" id="CYMEPFK"/>
<dbReference type="EMBL" id="CM035415">
    <property type="protein sequence ID" value="KAH7426431.1"/>
    <property type="molecule type" value="Genomic_DNA"/>
</dbReference>
<dbReference type="GO" id="GO:0016887">
    <property type="term" value="F:ATP hydrolysis activity"/>
    <property type="evidence" value="ECO:0007669"/>
    <property type="project" value="InterPro"/>
</dbReference>
<comment type="subcellular location">
    <subcellularLocation>
        <location evidence="1">Nucleus</location>
    </subcellularLocation>
</comment>
<evidence type="ECO:0000256" key="9">
    <source>
        <dbReference type="ARBA" id="ARBA00023054"/>
    </source>
</evidence>
<dbReference type="Pfam" id="PF07496">
    <property type="entry name" value="zf-CW"/>
    <property type="match status" value="1"/>
</dbReference>
<evidence type="ECO:0000256" key="6">
    <source>
        <dbReference type="ARBA" id="ARBA00022763"/>
    </source>
</evidence>
<dbReference type="EMBL" id="CM035415">
    <property type="protein sequence ID" value="KAH7426435.1"/>
    <property type="molecule type" value="Genomic_DNA"/>
</dbReference>
<dbReference type="InterPro" id="IPR041006">
    <property type="entry name" value="Morc_S5"/>
</dbReference>
<evidence type="ECO:0000256" key="4">
    <source>
        <dbReference type="ARBA" id="ARBA00022723"/>
    </source>
</evidence>
<dbReference type="AlphaFoldDB" id="A0A8T2TS70"/>
<feature type="region of interest" description="Disordered" evidence="13">
    <location>
        <begin position="661"/>
        <end position="735"/>
    </location>
</feature>
<evidence type="ECO:0000256" key="11">
    <source>
        <dbReference type="ARBA" id="ARBA00023204"/>
    </source>
</evidence>
<comment type="caution">
    <text evidence="15">The sequence shown here is derived from an EMBL/GenBank/DDBJ whole genome shotgun (WGS) entry which is preliminary data.</text>
</comment>
<evidence type="ECO:0000256" key="2">
    <source>
        <dbReference type="ARBA" id="ARBA00007845"/>
    </source>
</evidence>
<dbReference type="EMBL" id="CM035415">
    <property type="protein sequence ID" value="KAH7426428.1"/>
    <property type="molecule type" value="Genomic_DNA"/>
</dbReference>
<keyword evidence="9" id="KW-0175">Coiled coil</keyword>
<dbReference type="InterPro" id="IPR045261">
    <property type="entry name" value="MORC_ATPase"/>
</dbReference>
<evidence type="ECO:0000256" key="12">
    <source>
        <dbReference type="ARBA" id="ARBA00023242"/>
    </source>
</evidence>
<dbReference type="EMBL" id="CM035415">
    <property type="protein sequence ID" value="KAH7426429.1"/>
    <property type="molecule type" value="Genomic_DNA"/>
</dbReference>
<evidence type="ECO:0000313" key="15">
    <source>
        <dbReference type="EMBL" id="KAH7426431.1"/>
    </source>
</evidence>
<keyword evidence="11" id="KW-0234">DNA repair</keyword>
<accession>A0A8T2TS70</accession>
<evidence type="ECO:0000256" key="5">
    <source>
        <dbReference type="ARBA" id="ARBA00022759"/>
    </source>
</evidence>
<dbReference type="Gene3D" id="3.30.40.100">
    <property type="match status" value="1"/>
</dbReference>
<keyword evidence="3" id="KW-0540">Nuclease</keyword>
<keyword evidence="8" id="KW-0862">Zinc</keyword>
<protein>
    <recommendedName>
        <fullName evidence="14">CW-type domain-containing protein</fullName>
    </recommendedName>
</protein>
<keyword evidence="5" id="KW-0378">Hydrolase</keyword>
<dbReference type="GO" id="GO:0031047">
    <property type="term" value="P:regulatory ncRNA-mediated gene silencing"/>
    <property type="evidence" value="ECO:0007669"/>
    <property type="project" value="UniProtKB-KW"/>
</dbReference>
<keyword evidence="5" id="KW-0255">Endonuclease</keyword>
<feature type="compositionally biased region" description="Polar residues" evidence="13">
    <location>
        <begin position="674"/>
        <end position="692"/>
    </location>
</feature>
<dbReference type="OrthoDB" id="757982at2759"/>
<dbReference type="GO" id="GO:0005634">
    <property type="term" value="C:nucleus"/>
    <property type="evidence" value="ECO:0007669"/>
    <property type="project" value="UniProtKB-SubCell"/>
</dbReference>
<keyword evidence="16" id="KW-1185">Reference proteome</keyword>
<organism evidence="15 16">
    <name type="scientific">Ceratopteris richardii</name>
    <name type="common">Triangle waterfern</name>
    <dbReference type="NCBI Taxonomy" id="49495"/>
    <lineage>
        <taxon>Eukaryota</taxon>
        <taxon>Viridiplantae</taxon>
        <taxon>Streptophyta</taxon>
        <taxon>Embryophyta</taxon>
        <taxon>Tracheophyta</taxon>
        <taxon>Polypodiopsida</taxon>
        <taxon>Polypodiidae</taxon>
        <taxon>Polypodiales</taxon>
        <taxon>Pteridineae</taxon>
        <taxon>Pteridaceae</taxon>
        <taxon>Parkerioideae</taxon>
        <taxon>Ceratopteris</taxon>
    </lineage>
</organism>
<sequence>MHMDSNSRGTGTRWRGLLLKDSKPICDVQSFALPFPLPPQLMIEKFETETLCPLTVLPVFEILPLGANPARLDEWRKFLNYLATYRKVAYVNISGWELLINPPDLALVSSKQKVVVSYRRRSVSMPGSLYAPTEPRESIMRTGTFYAPIDRKDCMIRSGNQYVPTEPRETAICTVSPNAPVAAPGMYERKRSSFAQTHPSYLETLGQSHASWLFGALAELIDNARDAQASRLDISIDEEFLESAEANVPVLSVKDNGTGMTHSDIMRMVSFGHGKPDKDDESLIGRFGVGFKTGAMRIGKDAVVFTQTAESRTIAFLSRSFNEDKEEVDIPVITYRCKGKWMDFDLEVHTRGEAESRLQAVKQFSPFNEYSIGSKFAAFGNQPGTVICIYNLDRWGSNYSLEWETIDSEQKRKRDIWIRSRRVRMRMAQMTTKVPLDYSLHSYLEVMFLEPRMKIYVQGTLVKTRRLHKSLSNTRVFKGMLMGKKVELTLGFNQAERENGNCGIFLYWHGRLIEAYRRVGAMLHTADVGRGVIGVIDVTDIMRLGDGGVGVLNNKQGFQDIEEYVKLIEWLGTQADQYWDEHYDRLLVGKKDENAVYTPDFSWVQCNRCLKWRMLEAGANEKDLPDDWFCYMPPFRGSCMQPESEMEPGVVTVAATRNYGGANGGSNEKDEMEMSTTACNSTLSSKEQSDASLESDDNAKSKQIKPPILRRLKRGPVQVSKSRQQQPMKKLCRSG</sequence>
<evidence type="ECO:0000256" key="8">
    <source>
        <dbReference type="ARBA" id="ARBA00022833"/>
    </source>
</evidence>
<dbReference type="PANTHER" id="PTHR23336:SF11">
    <property type="entry name" value="OS06G0622000 PROTEIN"/>
    <property type="match status" value="1"/>
</dbReference>
<keyword evidence="4" id="KW-0479">Metal-binding</keyword>
<proteinExistence type="inferred from homology"/>
<evidence type="ECO:0000256" key="13">
    <source>
        <dbReference type="SAM" id="MobiDB-lite"/>
    </source>
</evidence>
<evidence type="ECO:0000256" key="1">
    <source>
        <dbReference type="ARBA" id="ARBA00004123"/>
    </source>
</evidence>
<dbReference type="GO" id="GO:0006281">
    <property type="term" value="P:DNA repair"/>
    <property type="evidence" value="ECO:0007669"/>
    <property type="project" value="UniProtKB-KW"/>
</dbReference>
<evidence type="ECO:0000256" key="10">
    <source>
        <dbReference type="ARBA" id="ARBA00023158"/>
    </source>
</evidence>
<gene>
    <name evidence="15" type="ORF">KP509_10G001700</name>
</gene>
<reference evidence="15" key="1">
    <citation type="submission" date="2021-08" db="EMBL/GenBank/DDBJ databases">
        <title>WGS assembly of Ceratopteris richardii.</title>
        <authorList>
            <person name="Marchant D.B."/>
            <person name="Chen G."/>
            <person name="Jenkins J."/>
            <person name="Shu S."/>
            <person name="Leebens-Mack J."/>
            <person name="Grimwood J."/>
            <person name="Schmutz J."/>
            <person name="Soltis P."/>
            <person name="Soltis D."/>
            <person name="Chen Z.-H."/>
        </authorList>
    </citation>
    <scope>NUCLEOTIDE SEQUENCE</scope>
    <source>
        <strain evidence="15">Whitten #5841</strain>
        <tissue evidence="15">Leaf</tissue>
    </source>
</reference>
<dbReference type="InterPro" id="IPR011124">
    <property type="entry name" value="Znf_CW"/>
</dbReference>
<evidence type="ECO:0000256" key="3">
    <source>
        <dbReference type="ARBA" id="ARBA00022722"/>
    </source>
</evidence>
<dbReference type="Proteomes" id="UP000825935">
    <property type="component" value="Chromosome 10"/>
</dbReference>
<dbReference type="SUPFAM" id="SSF55874">
    <property type="entry name" value="ATPase domain of HSP90 chaperone/DNA topoisomerase II/histidine kinase"/>
    <property type="match status" value="1"/>
</dbReference>
<dbReference type="EMBL" id="CM035415">
    <property type="protein sequence ID" value="KAH7426433.1"/>
    <property type="molecule type" value="Genomic_DNA"/>
</dbReference>
<dbReference type="InterPro" id="IPR036890">
    <property type="entry name" value="HATPase_C_sf"/>
</dbReference>